<dbReference type="GO" id="GO:0005681">
    <property type="term" value="C:spliceosomal complex"/>
    <property type="evidence" value="ECO:0007669"/>
    <property type="project" value="TreeGrafter"/>
</dbReference>
<dbReference type="Proteomes" id="UP000306954">
    <property type="component" value="Unassembled WGS sequence"/>
</dbReference>
<evidence type="ECO:0000313" key="9">
    <source>
        <dbReference type="Proteomes" id="UP000310689"/>
    </source>
</evidence>
<organism evidence="6 8">
    <name type="scientific">Wallemia ichthyophaga</name>
    <dbReference type="NCBI Taxonomy" id="245174"/>
    <lineage>
        <taxon>Eukaryota</taxon>
        <taxon>Fungi</taxon>
        <taxon>Dikarya</taxon>
        <taxon>Basidiomycota</taxon>
        <taxon>Wallemiomycotina</taxon>
        <taxon>Wallemiomycetes</taxon>
        <taxon>Wallemiales</taxon>
        <taxon>Wallemiaceae</taxon>
        <taxon>Wallemia</taxon>
    </lineage>
</organism>
<dbReference type="EMBL" id="SPOF01000003">
    <property type="protein sequence ID" value="TIB16656.1"/>
    <property type="molecule type" value="Genomic_DNA"/>
</dbReference>
<proteinExistence type="inferred from homology"/>
<dbReference type="Proteomes" id="UP000310689">
    <property type="component" value="Unassembled WGS sequence"/>
</dbReference>
<feature type="compositionally biased region" description="Basic and acidic residues" evidence="4">
    <location>
        <begin position="226"/>
        <end position="240"/>
    </location>
</feature>
<evidence type="ECO:0000259" key="5">
    <source>
        <dbReference type="PROSITE" id="PS50174"/>
    </source>
</evidence>
<dbReference type="InterPro" id="IPR000467">
    <property type="entry name" value="G_patch_dom"/>
</dbReference>
<evidence type="ECO:0000256" key="4">
    <source>
        <dbReference type="SAM" id="MobiDB-lite"/>
    </source>
</evidence>
<dbReference type="PANTHER" id="PTHR15818">
    <property type="entry name" value="G PATCH AND KOW-CONTAINING"/>
    <property type="match status" value="1"/>
</dbReference>
<feature type="compositionally biased region" description="Basic and acidic residues" evidence="4">
    <location>
        <begin position="77"/>
        <end position="87"/>
    </location>
</feature>
<evidence type="ECO:0000256" key="1">
    <source>
        <dbReference type="ARBA" id="ARBA00004123"/>
    </source>
</evidence>
<dbReference type="OrthoDB" id="5577072at2759"/>
<reference evidence="8 9" key="1">
    <citation type="submission" date="2019-03" db="EMBL/GenBank/DDBJ databases">
        <title>Sequencing 23 genomes of Wallemia ichthyophaga.</title>
        <authorList>
            <person name="Gostincar C."/>
        </authorList>
    </citation>
    <scope>NUCLEOTIDE SEQUENCE [LARGE SCALE GENOMIC DNA]</scope>
    <source>
        <strain evidence="7 9">EXF-6200</strain>
        <strain evidence="6 8">EXF-8621</strain>
    </source>
</reference>
<comment type="subcellular location">
    <subcellularLocation>
        <location evidence="1">Nucleus</location>
    </subcellularLocation>
</comment>
<feature type="compositionally biased region" description="Basic and acidic residues" evidence="4">
    <location>
        <begin position="128"/>
        <end position="139"/>
    </location>
</feature>
<name>A0A4T0I9C3_WALIC</name>
<dbReference type="AlphaFoldDB" id="A0A4T0I9C3"/>
<dbReference type="InterPro" id="IPR045166">
    <property type="entry name" value="Spp2-like"/>
</dbReference>
<evidence type="ECO:0000313" key="6">
    <source>
        <dbReference type="EMBL" id="TIB16656.1"/>
    </source>
</evidence>
<feature type="region of interest" description="Disordered" evidence="4">
    <location>
        <begin position="194"/>
        <end position="356"/>
    </location>
</feature>
<feature type="compositionally biased region" description="Polar residues" evidence="4">
    <location>
        <begin position="63"/>
        <end position="76"/>
    </location>
</feature>
<comment type="similarity">
    <text evidence="2">Belongs to the SPP2 family.</text>
</comment>
<evidence type="ECO:0000313" key="8">
    <source>
        <dbReference type="Proteomes" id="UP000306954"/>
    </source>
</evidence>
<dbReference type="InterPro" id="IPR026822">
    <property type="entry name" value="Spp2/MOS2_G-patch"/>
</dbReference>
<dbReference type="PROSITE" id="PS50174">
    <property type="entry name" value="G_PATCH"/>
    <property type="match status" value="1"/>
</dbReference>
<evidence type="ECO:0000313" key="7">
    <source>
        <dbReference type="EMBL" id="TIB43206.1"/>
    </source>
</evidence>
<feature type="domain" description="G-patch" evidence="5">
    <location>
        <begin position="178"/>
        <end position="224"/>
    </location>
</feature>
<dbReference type="Pfam" id="PF12656">
    <property type="entry name" value="G-patch_2"/>
    <property type="match status" value="1"/>
</dbReference>
<gene>
    <name evidence="7" type="ORF">E3P86_00013</name>
    <name evidence="6" type="ORF">E3P90_00336</name>
</gene>
<accession>A0A4T0I9C3</accession>
<dbReference type="GO" id="GO:0003676">
    <property type="term" value="F:nucleic acid binding"/>
    <property type="evidence" value="ECO:0007669"/>
    <property type="project" value="InterPro"/>
</dbReference>
<evidence type="ECO:0000256" key="3">
    <source>
        <dbReference type="ARBA" id="ARBA00023242"/>
    </source>
</evidence>
<evidence type="ECO:0000256" key="2">
    <source>
        <dbReference type="ARBA" id="ARBA00008576"/>
    </source>
</evidence>
<feature type="compositionally biased region" description="Basic and acidic residues" evidence="4">
    <location>
        <begin position="269"/>
        <end position="356"/>
    </location>
</feature>
<dbReference type="PANTHER" id="PTHR15818:SF2">
    <property type="entry name" value="G-PATCH DOMAIN AND KOW MOTIFS-CONTAINING PROTEIN"/>
    <property type="match status" value="1"/>
</dbReference>
<feature type="compositionally biased region" description="Polar residues" evidence="4">
    <location>
        <begin position="258"/>
        <end position="268"/>
    </location>
</feature>
<dbReference type="GO" id="GO:0000398">
    <property type="term" value="P:mRNA splicing, via spliceosome"/>
    <property type="evidence" value="ECO:0007669"/>
    <property type="project" value="InterPro"/>
</dbReference>
<dbReference type="EMBL" id="SPOI01000001">
    <property type="protein sequence ID" value="TIB43206.1"/>
    <property type="molecule type" value="Genomic_DNA"/>
</dbReference>
<keyword evidence="3" id="KW-0539">Nucleus</keyword>
<comment type="caution">
    <text evidence="6">The sequence shown here is derived from an EMBL/GenBank/DDBJ whole genome shotgun (WGS) entry which is preliminary data.</text>
</comment>
<protein>
    <recommendedName>
        <fullName evidence="5">G-patch domain-containing protein</fullName>
    </recommendedName>
</protein>
<sequence length="356" mass="41215">MSQYNVFGGDDSEDDDKVSDQAVTGFDGGVLKSNDNKEKQQPLVIPSQANIDWRDKKKAQRYRPNQEQPVVVNESTATREKLNDGPERVGLQTATSTLKTEDPLAETSVDPAQEPNESVEEQALKYLLSDEKPESKQDEIEAIPMTTAPGISDADAFKEDVAARAEESTMEEYSRVPVEQFGAALLRGMGWKEGTAASRTRSGPTEPYLPDSRPSLLGIGASTRPNNDKDKKESSKDSRMKRQAMNTYRPLTKHSKRSTSPTGPPSNNRSRDYDSHNRIRDRHDDGRDSRRYDDRRESRRDDKRYDDRRYDDRRYEDRRYAERNYDRKRDSYRDDRRYDRRRYESDSIDRSYRKKD</sequence>
<feature type="region of interest" description="Disordered" evidence="4">
    <location>
        <begin position="1"/>
        <end position="154"/>
    </location>
</feature>